<dbReference type="GO" id="GO:0005730">
    <property type="term" value="C:nucleolus"/>
    <property type="evidence" value="ECO:0007669"/>
    <property type="project" value="TreeGrafter"/>
</dbReference>
<dbReference type="GO" id="GO:0016779">
    <property type="term" value="F:nucleotidyltransferase activity"/>
    <property type="evidence" value="ECO:0007669"/>
    <property type="project" value="UniProtKB-KW"/>
</dbReference>
<evidence type="ECO:0000259" key="23">
    <source>
        <dbReference type="PROSITE" id="PS51060"/>
    </source>
</evidence>
<dbReference type="Pfam" id="PF05406">
    <property type="entry name" value="WGR"/>
    <property type="match status" value="1"/>
</dbReference>
<gene>
    <name evidence="25" type="primary">106090270</name>
</gene>
<evidence type="ECO:0000256" key="10">
    <source>
        <dbReference type="ARBA" id="ARBA00022765"/>
    </source>
</evidence>
<evidence type="ECO:0000256" key="11">
    <source>
        <dbReference type="ARBA" id="ARBA00022771"/>
    </source>
</evidence>
<sequence length="999" mass="112986">MDVVELPYKVEYARTGRAGCKGCKTNIGQGSVRIAAMVQSAFHDSKQPNWYHESCFFKKQRPLSVGDIQNIENMRFEDQERIRKKVEENVSVVPAAGSKNSKKRSKAEAAASKDFGIEYAKSGRAACRGCELKILKDQVRVRKTVFDTEVGMKYGGQPLWHHVECFAQLRSELGWFDSGKNLPGFEGLQDEDKEIVLKALPGIKSEDVPDAKKPKLEKLDSEDVKSEKELIKTIKEQSKKLFKFRDSVKEEMSKGDMVTLLENNNQEPVSGDTEKLLDQIADLLTFGAIAPCPECKGRQLLFQKSAYVCNGDLTEWTKCSNSVKEPARNPCKIPPHLKSQYKFLKNVNKTIENRAIRYIPPSATTISKSITIKKGDELDGPKVKRERPPLYNLEFAHIGLKSSENDIKQRLMALGGKLDSKITEKTIAVFSTTSEIKGMGSRMKQAKKLGIHVIPIEYIDNVESNNAGAINYISSMTLCDWGTDPAARVPQETPKSMKSKSIYTKSVPKSVTLKIKDGSAVDPDSGLEDIAHIYTSRNKDKYNVVLGKVDLQKNKNSYYKLQLLESDNKNKFWVFRSWGRIGTTIGGNKLEDFSSLNAAIESFHSNYLDKSGNHFQNRANFVKVPNCMYPIDIDYSENDKIDLNVEYVESKLPQSVQEVIKLMFDVDTMKRTMMEFDLDMEKMPLGKLSQAQIKAAYSVLSEVCKHIEEGGSNARFIDCTNRFYTLVPHNFGTASPPLLDTKEQVETLVQMLDSLLEIEYAYNLLQTENTKEDVNPLDKHYEQLKTALEPLDKQSEEFALLKKYVQNTHATTHNMYELEVMDIFKVSRQGEARRYKPFKKLHNRRLLWHGSRLSNFAGILSHGLKIAPPEAPVTGYMFGKGIYFADMVSKSANYCCTSKQNSTGFMLLSEVALGDMLECTAAKYVTKLPAGKHSCFGRGRTMPDPKESIIREDGVEIPLGKPIDNANLKSSLLYNEFIVYDIAQVNIQYMFRMNFKYKY</sequence>
<evidence type="ECO:0000313" key="26">
    <source>
        <dbReference type="Proteomes" id="UP000095300"/>
    </source>
</evidence>
<comment type="catalytic activity">
    <reaction evidence="1 19">
        <text>L-aspartyl-[protein] + NAD(+) = 4-O-(ADP-D-ribosyl)-L-aspartyl-[protein] + nicotinamide</text>
        <dbReference type="Rhea" id="RHEA:54424"/>
        <dbReference type="Rhea" id="RHEA-COMP:9867"/>
        <dbReference type="Rhea" id="RHEA-COMP:13832"/>
        <dbReference type="ChEBI" id="CHEBI:17154"/>
        <dbReference type="ChEBI" id="CHEBI:29961"/>
        <dbReference type="ChEBI" id="CHEBI:57540"/>
        <dbReference type="ChEBI" id="CHEBI:138102"/>
    </reaction>
</comment>
<feature type="domain" description="PARP catalytic" evidence="22">
    <location>
        <begin position="775"/>
        <end position="999"/>
    </location>
</feature>
<evidence type="ECO:0000256" key="6">
    <source>
        <dbReference type="ARBA" id="ARBA00022679"/>
    </source>
</evidence>
<dbReference type="Pfam" id="PF08063">
    <property type="entry name" value="Zn_ribbon_PADR1"/>
    <property type="match status" value="1"/>
</dbReference>
<evidence type="ECO:0000256" key="13">
    <source>
        <dbReference type="ARBA" id="ARBA00023027"/>
    </source>
</evidence>
<dbReference type="GO" id="GO:0003677">
    <property type="term" value="F:DNA binding"/>
    <property type="evidence" value="ECO:0007669"/>
    <property type="project" value="UniProtKB-UniRule"/>
</dbReference>
<keyword evidence="7" id="KW-0548">Nucleotidyltransferase</keyword>
<dbReference type="GO" id="GO:0006302">
    <property type="term" value="P:double-strand break repair"/>
    <property type="evidence" value="ECO:0007669"/>
    <property type="project" value="TreeGrafter"/>
</dbReference>
<dbReference type="InterPro" id="IPR012317">
    <property type="entry name" value="Poly(ADP-ribose)pol_cat_dom"/>
</dbReference>
<dbReference type="PROSITE" id="PS51977">
    <property type="entry name" value="WGR"/>
    <property type="match status" value="1"/>
</dbReference>
<keyword evidence="10" id="KW-0013">ADP-ribosylation</keyword>
<dbReference type="PIRSF" id="PIRSF000489">
    <property type="entry name" value="NAD_ADPRT"/>
    <property type="match status" value="1"/>
</dbReference>
<dbReference type="PROSITE" id="PS51059">
    <property type="entry name" value="PARP_CATALYTIC"/>
    <property type="match status" value="1"/>
</dbReference>
<dbReference type="InterPro" id="IPR036957">
    <property type="entry name" value="Znf_PARP_sf"/>
</dbReference>
<dbReference type="Gene3D" id="2.20.25.630">
    <property type="match status" value="1"/>
</dbReference>
<dbReference type="EnsemblMetazoa" id="SCAU011823-RA">
    <property type="protein sequence ID" value="SCAU011823-PA"/>
    <property type="gene ID" value="SCAU011823"/>
</dbReference>
<dbReference type="SMART" id="SM01336">
    <property type="entry name" value="zf-PARP"/>
    <property type="match status" value="2"/>
</dbReference>
<evidence type="ECO:0000256" key="14">
    <source>
        <dbReference type="ARBA" id="ARBA00023125"/>
    </source>
</evidence>
<dbReference type="Proteomes" id="UP000095300">
    <property type="component" value="Unassembled WGS sequence"/>
</dbReference>
<accession>A0A1I8PWS2</accession>
<dbReference type="CDD" id="cd17747">
    <property type="entry name" value="BRCT_PARP1"/>
    <property type="match status" value="1"/>
</dbReference>
<reference evidence="25" key="1">
    <citation type="submission" date="2020-05" db="UniProtKB">
        <authorList>
            <consortium name="EnsemblMetazoa"/>
        </authorList>
    </citation>
    <scope>IDENTIFICATION</scope>
    <source>
        <strain evidence="25">USDA</strain>
    </source>
</reference>
<dbReference type="GO" id="GO:0070212">
    <property type="term" value="P:protein poly-ADP-ribosylation"/>
    <property type="evidence" value="ECO:0007669"/>
    <property type="project" value="TreeGrafter"/>
</dbReference>
<dbReference type="CDD" id="cd01437">
    <property type="entry name" value="parp_like"/>
    <property type="match status" value="1"/>
</dbReference>
<dbReference type="InterPro" id="IPR049296">
    <property type="entry name" value="PARP1-like_PADR1_N"/>
</dbReference>
<dbReference type="SMART" id="SM01335">
    <property type="entry name" value="PADR1"/>
    <property type="match status" value="1"/>
</dbReference>
<dbReference type="KEGG" id="scac:106090270"/>
<dbReference type="Gene3D" id="1.20.142.10">
    <property type="entry name" value="Poly(ADP-ribose) polymerase, regulatory domain"/>
    <property type="match status" value="1"/>
</dbReference>
<dbReference type="InterPro" id="IPR001510">
    <property type="entry name" value="Znf_PARP"/>
</dbReference>
<keyword evidence="6 19" id="KW-0808">Transferase</keyword>
<feature type="domain" description="PARP-type" evidence="20">
    <location>
        <begin position="115"/>
        <end position="204"/>
    </location>
</feature>
<evidence type="ECO:0000256" key="19">
    <source>
        <dbReference type="PIRNR" id="PIRNR000489"/>
    </source>
</evidence>
<keyword evidence="8 19" id="KW-0479">Metal-binding</keyword>
<dbReference type="InterPro" id="IPR036420">
    <property type="entry name" value="BRCT_dom_sf"/>
</dbReference>
<comment type="subcellular location">
    <subcellularLocation>
        <location evidence="3 19">Nucleus</location>
    </subcellularLocation>
</comment>
<dbReference type="GO" id="GO:0140806">
    <property type="term" value="F:NAD+-protein-aspartate ADP-ribosyltransferase activity"/>
    <property type="evidence" value="ECO:0007669"/>
    <property type="project" value="RHEA"/>
</dbReference>
<evidence type="ECO:0000256" key="8">
    <source>
        <dbReference type="ARBA" id="ARBA00022723"/>
    </source>
</evidence>
<keyword evidence="9" id="KW-0677">Repeat</keyword>
<evidence type="ECO:0000256" key="3">
    <source>
        <dbReference type="ARBA" id="ARBA00004123"/>
    </source>
</evidence>
<evidence type="ECO:0000259" key="24">
    <source>
        <dbReference type="PROSITE" id="PS51977"/>
    </source>
</evidence>
<dbReference type="PROSITE" id="PS51060">
    <property type="entry name" value="PARP_ALPHA_HD"/>
    <property type="match status" value="1"/>
</dbReference>
<comment type="similarity">
    <text evidence="16">Belongs to the ARTD/PARP family.</text>
</comment>
<dbReference type="Pfam" id="PF21728">
    <property type="entry name" value="PADR1_N"/>
    <property type="match status" value="1"/>
</dbReference>
<feature type="domain" description="BRCT" evidence="21">
    <location>
        <begin position="385"/>
        <end position="459"/>
    </location>
</feature>
<dbReference type="GO" id="GO:0051287">
    <property type="term" value="F:NAD binding"/>
    <property type="evidence" value="ECO:0007669"/>
    <property type="project" value="UniProtKB-UniRule"/>
</dbReference>
<dbReference type="Gene3D" id="1.10.20.130">
    <property type="match status" value="1"/>
</dbReference>
<dbReference type="PANTHER" id="PTHR10459">
    <property type="entry name" value="DNA LIGASE"/>
    <property type="match status" value="1"/>
</dbReference>
<dbReference type="Pfam" id="PF00645">
    <property type="entry name" value="zf-PARP"/>
    <property type="match status" value="2"/>
</dbReference>
<dbReference type="PROSITE" id="PS52007">
    <property type="entry name" value="PADR1"/>
    <property type="match status" value="1"/>
</dbReference>
<keyword evidence="11" id="KW-0863">Zinc-finger</keyword>
<evidence type="ECO:0000256" key="16">
    <source>
        <dbReference type="ARBA" id="ARBA00024347"/>
    </source>
</evidence>
<dbReference type="GO" id="GO:0003950">
    <property type="term" value="F:NAD+ poly-ADP-ribosyltransferase activity"/>
    <property type="evidence" value="ECO:0007669"/>
    <property type="project" value="UniProtKB-UniRule"/>
</dbReference>
<dbReference type="Gene3D" id="3.30.1740.10">
    <property type="entry name" value="Zinc finger, PARP-type"/>
    <property type="match status" value="2"/>
</dbReference>
<dbReference type="OrthoDB" id="429950at2759"/>
<evidence type="ECO:0000259" key="20">
    <source>
        <dbReference type="PROSITE" id="PS50064"/>
    </source>
</evidence>
<dbReference type="Gene3D" id="3.40.50.10190">
    <property type="entry name" value="BRCT domain"/>
    <property type="match status" value="1"/>
</dbReference>
<evidence type="ECO:0000256" key="17">
    <source>
        <dbReference type="ARBA" id="ARBA00033987"/>
    </source>
</evidence>
<evidence type="ECO:0000256" key="15">
    <source>
        <dbReference type="ARBA" id="ARBA00023242"/>
    </source>
</evidence>
<dbReference type="AlphaFoldDB" id="A0A1I8PWS2"/>
<evidence type="ECO:0000256" key="5">
    <source>
        <dbReference type="ARBA" id="ARBA00022676"/>
    </source>
</evidence>
<dbReference type="InterPro" id="IPR004102">
    <property type="entry name" value="Poly(ADP-ribose)pol_reg_dom"/>
</dbReference>
<keyword evidence="15 19" id="KW-0539">Nucleus</keyword>
<dbReference type="InterPro" id="IPR036616">
    <property type="entry name" value="Poly(ADP-ribose)pol_reg_dom_sf"/>
</dbReference>
<keyword evidence="26" id="KW-1185">Reference proteome</keyword>
<dbReference type="FunFam" id="3.90.228.10:FF:000002">
    <property type="entry name" value="Poly [ADP-ribose] polymerase"/>
    <property type="match status" value="1"/>
</dbReference>
<evidence type="ECO:0000259" key="21">
    <source>
        <dbReference type="PROSITE" id="PS50172"/>
    </source>
</evidence>
<dbReference type="PANTHER" id="PTHR10459:SF60">
    <property type="entry name" value="POLY [ADP-RIBOSE] POLYMERASE 2"/>
    <property type="match status" value="1"/>
</dbReference>
<evidence type="ECO:0000256" key="12">
    <source>
        <dbReference type="ARBA" id="ARBA00022833"/>
    </source>
</evidence>
<evidence type="ECO:0000313" key="25">
    <source>
        <dbReference type="EnsemblMetazoa" id="SCAU011823-PA"/>
    </source>
</evidence>
<keyword evidence="12 19" id="KW-0862">Zinc</keyword>
<dbReference type="SUPFAM" id="SSF56399">
    <property type="entry name" value="ADP-ribosylation"/>
    <property type="match status" value="1"/>
</dbReference>
<dbReference type="GO" id="GO:0140807">
    <property type="term" value="F:NAD+-protein-glutamate ADP-ribosyltransferase activity"/>
    <property type="evidence" value="ECO:0007669"/>
    <property type="project" value="RHEA"/>
</dbReference>
<evidence type="ECO:0000256" key="18">
    <source>
        <dbReference type="ARBA" id="ARBA00071874"/>
    </source>
</evidence>
<dbReference type="PROSITE" id="PS50064">
    <property type="entry name" value="ZF_PARP_2"/>
    <property type="match status" value="2"/>
</dbReference>
<dbReference type="STRING" id="35570.A0A1I8PWS2"/>
<dbReference type="SMART" id="SM00773">
    <property type="entry name" value="WGR"/>
    <property type="match status" value="1"/>
</dbReference>
<organism evidence="25 26">
    <name type="scientific">Stomoxys calcitrans</name>
    <name type="common">Stable fly</name>
    <name type="synonym">Conops calcitrans</name>
    <dbReference type="NCBI Taxonomy" id="35570"/>
    <lineage>
        <taxon>Eukaryota</taxon>
        <taxon>Metazoa</taxon>
        <taxon>Ecdysozoa</taxon>
        <taxon>Arthropoda</taxon>
        <taxon>Hexapoda</taxon>
        <taxon>Insecta</taxon>
        <taxon>Pterygota</taxon>
        <taxon>Neoptera</taxon>
        <taxon>Endopterygota</taxon>
        <taxon>Diptera</taxon>
        <taxon>Brachycera</taxon>
        <taxon>Muscomorpha</taxon>
        <taxon>Muscoidea</taxon>
        <taxon>Muscidae</taxon>
        <taxon>Stomoxys</taxon>
    </lineage>
</organism>
<feature type="domain" description="WGR" evidence="24">
    <location>
        <begin position="530"/>
        <end position="628"/>
    </location>
</feature>
<name>A0A1I8PWS2_STOCA</name>
<evidence type="ECO:0000256" key="9">
    <source>
        <dbReference type="ARBA" id="ARBA00022737"/>
    </source>
</evidence>
<dbReference type="InterPro" id="IPR012982">
    <property type="entry name" value="PARP1-like_PADR1_Zn_ribbon"/>
</dbReference>
<keyword evidence="13 19" id="KW-0520">NAD</keyword>
<dbReference type="Gene3D" id="3.90.228.10">
    <property type="match status" value="1"/>
</dbReference>
<dbReference type="SUPFAM" id="SSF57716">
    <property type="entry name" value="Glucocorticoid receptor-like (DNA-binding domain)"/>
    <property type="match status" value="2"/>
</dbReference>
<comment type="catalytic activity">
    <reaction evidence="2 19">
        <text>L-glutamyl-[protein] + NAD(+) = 5-O-(ADP-D-ribosyl)-L-glutamyl-[protein] + nicotinamide</text>
        <dbReference type="Rhea" id="RHEA:58224"/>
        <dbReference type="Rhea" id="RHEA-COMP:10208"/>
        <dbReference type="Rhea" id="RHEA-COMP:15089"/>
        <dbReference type="ChEBI" id="CHEBI:17154"/>
        <dbReference type="ChEBI" id="CHEBI:29973"/>
        <dbReference type="ChEBI" id="CHEBI:57540"/>
        <dbReference type="ChEBI" id="CHEBI:142540"/>
    </reaction>
</comment>
<dbReference type="InterPro" id="IPR001357">
    <property type="entry name" value="BRCT_dom"/>
</dbReference>
<dbReference type="SUPFAM" id="SSF47587">
    <property type="entry name" value="Domain of poly(ADP-ribose) polymerase"/>
    <property type="match status" value="1"/>
</dbReference>
<dbReference type="Pfam" id="PF02877">
    <property type="entry name" value="PARP_reg"/>
    <property type="match status" value="1"/>
</dbReference>
<dbReference type="PROSITE" id="PS50172">
    <property type="entry name" value="BRCT"/>
    <property type="match status" value="1"/>
</dbReference>
<dbReference type="CDD" id="cd08001">
    <property type="entry name" value="WGR_PARP1_like"/>
    <property type="match status" value="1"/>
</dbReference>
<dbReference type="InterPro" id="IPR050800">
    <property type="entry name" value="ARTD/PARP"/>
</dbReference>
<keyword evidence="5 19" id="KW-0328">Glycosyltransferase</keyword>
<dbReference type="InterPro" id="IPR008893">
    <property type="entry name" value="WGR_domain"/>
</dbReference>
<keyword evidence="14 19" id="KW-0238">DNA-binding</keyword>
<evidence type="ECO:0000259" key="22">
    <source>
        <dbReference type="PROSITE" id="PS51059"/>
    </source>
</evidence>
<proteinExistence type="inferred from homology"/>
<dbReference type="GO" id="GO:0008270">
    <property type="term" value="F:zinc ion binding"/>
    <property type="evidence" value="ECO:0007669"/>
    <property type="project" value="UniProtKB-KW"/>
</dbReference>
<dbReference type="InterPro" id="IPR008288">
    <property type="entry name" value="PARP"/>
</dbReference>
<dbReference type="InterPro" id="IPR036930">
    <property type="entry name" value="WGR_dom_sf"/>
</dbReference>
<dbReference type="SUPFAM" id="SSF142921">
    <property type="entry name" value="WGR domain-like"/>
    <property type="match status" value="1"/>
</dbReference>
<evidence type="ECO:0000256" key="4">
    <source>
        <dbReference type="ARBA" id="ARBA00012020"/>
    </source>
</evidence>
<dbReference type="VEuPathDB" id="VectorBase:SCAU011823"/>
<evidence type="ECO:0000256" key="1">
    <source>
        <dbReference type="ARBA" id="ARBA00000438"/>
    </source>
</evidence>
<dbReference type="FunFam" id="1.20.142.10:FF:000001">
    <property type="entry name" value="Poly [ADP-ribose] polymerase"/>
    <property type="match status" value="1"/>
</dbReference>
<comment type="catalytic activity">
    <reaction evidence="17 19">
        <text>NAD(+) + (ADP-D-ribosyl)n-acceptor = nicotinamide + (ADP-D-ribosyl)n+1-acceptor + H(+).</text>
        <dbReference type="EC" id="2.4.2.30"/>
    </reaction>
</comment>
<dbReference type="InterPro" id="IPR038650">
    <property type="entry name" value="PADR1_C_dom_sf"/>
</dbReference>
<feature type="domain" description="PARP-type" evidence="20">
    <location>
        <begin position="8"/>
        <end position="87"/>
    </location>
</feature>
<dbReference type="Pfam" id="PF00644">
    <property type="entry name" value="PARP"/>
    <property type="match status" value="1"/>
</dbReference>
<feature type="domain" description="PARP alpha-helical" evidence="23">
    <location>
        <begin position="649"/>
        <end position="766"/>
    </location>
</feature>
<protein>
    <recommendedName>
        <fullName evidence="18 19">Poly [ADP-ribose] polymerase</fullName>
        <ecNumber evidence="4 19">2.4.2.30</ecNumber>
    </recommendedName>
</protein>
<evidence type="ECO:0000256" key="2">
    <source>
        <dbReference type="ARBA" id="ARBA00000459"/>
    </source>
</evidence>
<evidence type="ECO:0000256" key="7">
    <source>
        <dbReference type="ARBA" id="ARBA00022695"/>
    </source>
</evidence>
<dbReference type="EC" id="2.4.2.30" evidence="4 19"/>